<dbReference type="InterPro" id="IPR011044">
    <property type="entry name" value="Quino_amine_DH_bsu"/>
</dbReference>
<reference evidence="3 4" key="1">
    <citation type="submission" date="2024-04" db="EMBL/GenBank/DDBJ databases">
        <title>Tritrichomonas musculus Genome.</title>
        <authorList>
            <person name="Alves-Ferreira E."/>
            <person name="Grigg M."/>
            <person name="Lorenzi H."/>
            <person name="Galac M."/>
        </authorList>
    </citation>
    <scope>NUCLEOTIDE SEQUENCE [LARGE SCALE GENOMIC DNA]</scope>
    <source>
        <strain evidence="3 4">EAF2021</strain>
    </source>
</reference>
<dbReference type="InterPro" id="IPR015943">
    <property type="entry name" value="WD40/YVTN_repeat-like_dom_sf"/>
</dbReference>
<evidence type="ECO:0000313" key="3">
    <source>
        <dbReference type="EMBL" id="KAK8899938.1"/>
    </source>
</evidence>
<dbReference type="Gene3D" id="2.130.10.10">
    <property type="entry name" value="YVTN repeat-like/Quinoprotein amine dehydrogenase"/>
    <property type="match status" value="1"/>
</dbReference>
<dbReference type="InterPro" id="IPR036322">
    <property type="entry name" value="WD40_repeat_dom_sf"/>
</dbReference>
<gene>
    <name evidence="3" type="ORF">M9Y10_002261</name>
</gene>
<dbReference type="InterPro" id="IPR004871">
    <property type="entry name" value="RSE1/DDB1/CPSF1_C"/>
</dbReference>
<proteinExistence type="predicted"/>
<evidence type="ECO:0000256" key="1">
    <source>
        <dbReference type="SAM" id="MobiDB-lite"/>
    </source>
</evidence>
<keyword evidence="4" id="KW-1185">Reference proteome</keyword>
<organism evidence="3 4">
    <name type="scientific">Tritrichomonas musculus</name>
    <dbReference type="NCBI Taxonomy" id="1915356"/>
    <lineage>
        <taxon>Eukaryota</taxon>
        <taxon>Metamonada</taxon>
        <taxon>Parabasalia</taxon>
        <taxon>Tritrichomonadida</taxon>
        <taxon>Tritrichomonadidae</taxon>
        <taxon>Tritrichomonas</taxon>
    </lineage>
</organism>
<dbReference type="Proteomes" id="UP001470230">
    <property type="component" value="Unassembled WGS sequence"/>
</dbReference>
<evidence type="ECO:0000259" key="2">
    <source>
        <dbReference type="Pfam" id="PF03178"/>
    </source>
</evidence>
<dbReference type="Pfam" id="PF03178">
    <property type="entry name" value="CPSF_A"/>
    <property type="match status" value="1"/>
</dbReference>
<dbReference type="EMBL" id="JAPFFF010000001">
    <property type="protein sequence ID" value="KAK8899938.1"/>
    <property type="molecule type" value="Genomic_DNA"/>
</dbReference>
<sequence length="1031" mass="118608">MNLLHKTIIPCNELLFCTVRRIVSSDVVEAIMIYRHRVDFTTLKYVTEFGKVAILYPQSVPLEVSLIWGAVHDQYFFSITEDFDFIVSDLTNFPHFQQIFAIKLENIQLTHETKAITHNLHYICIATDSGNEVIIANIKNPKEPLFSAFTFNSKNIVSIIPATEKNSFAILVETQKESKLIYYLDCKTNNIYNTVRVDSSSFKLIYSLDPDNRQEFCVQKRKIIGIGTPITLTTKFDILLASNVVGNTISAVFDDKDNTYYVYSLTNKIEHFYRGGVEFTKLFTLPNSLLVLFSDGYYIILRIPATAKSRSIISQFSELQMIEVLQYKNTEVKSLALIDRKLYALTEFGMTSVTNQDPGDLGGEVMDFKSDGRMFSLGKKLQFYSTEKGTYSIENNMNKKAFKFIQDQKTLNMFLYNDSLIQVFSNGIFSNGKRILKECKKIYYSATNRNFLGFVTSKNEISLYKDNFSHYGSFQFDESEITSISMDDDYIAIALFDSQYSMQGKLCLFDYDLESIGQTIEIPSPIENLIFLHEGSELFAFALNGTIMKIEINKNKGFTQLISYIFSGKRSENAIKINDQTFAFISNTIIILYINDHIVSTGINQAVSIGFDSEYLSIIRKAERQKESPKPKSKSKSKKKKSKNDYDDEEEQEKQKEVIEDDSILYDYVLVSEVDLFEFDDSHITIFPEEEQHPAIQYMSFDAVDFLLRDNSLSAIKNQEVIKVYSIHGDPMKFTCSEVDTGIFHFIVEYENQHHITALKYNDDGPEFRMIFDQEFEDIIDSILLYREKVLVSTNGDLRIARIQNKSFNFSRAIVPSFGDDHPITYMIVYRDYIWVSYLNLKLSVYKYESQCDRFSIVSEIYSPFNVSSMHNIDDITMAVGEKNGTISFYQIPINSSIGVFTQPFESDVIEIPELQCVFSCCAKDEISSFVTIPHCIIYSTTVGAIGAFIHGMTNEMLLHLHRVQQKIRRLAHEILGFSQKSRNAICSSSHIVDYDLINFYQKFIDPEDKGKLFDFYDISMITNIMQFLTF</sequence>
<comment type="caution">
    <text evidence="3">The sequence shown here is derived from an EMBL/GenBank/DDBJ whole genome shotgun (WGS) entry which is preliminary data.</text>
</comment>
<name>A0ABR2L9C0_9EUKA</name>
<dbReference type="SUPFAM" id="SSF50978">
    <property type="entry name" value="WD40 repeat-like"/>
    <property type="match status" value="1"/>
</dbReference>
<protein>
    <recommendedName>
        <fullName evidence="2">RSE1/DDB1/CPSF1 C-terminal domain-containing protein</fullName>
    </recommendedName>
</protein>
<feature type="region of interest" description="Disordered" evidence="1">
    <location>
        <begin position="623"/>
        <end position="655"/>
    </location>
</feature>
<evidence type="ECO:0000313" key="4">
    <source>
        <dbReference type="Proteomes" id="UP001470230"/>
    </source>
</evidence>
<dbReference type="SUPFAM" id="SSF50969">
    <property type="entry name" value="YVTN repeat-like/Quinoprotein amine dehydrogenase"/>
    <property type="match status" value="1"/>
</dbReference>
<feature type="domain" description="RSE1/DDB1/CPSF1 C-terminal" evidence="2">
    <location>
        <begin position="755"/>
        <end position="1001"/>
    </location>
</feature>
<feature type="compositionally biased region" description="Basic residues" evidence="1">
    <location>
        <begin position="631"/>
        <end position="642"/>
    </location>
</feature>
<accession>A0ABR2L9C0</accession>